<gene>
    <name evidence="1" type="ORF">SDC9_105020</name>
</gene>
<sequence length="127" mass="14089">MYITHGLLKVSIHGIAVECGILDDPCLYILESLPEFSGRFPILCSLQGVLEPEVLPVCSGQFVPECTHPFTTVLQICNETTDFLFLLIYTFSPEFCKIFEKSSPFSLGYQVPLGLPQFLVQGDIGLL</sequence>
<protein>
    <submittedName>
        <fullName evidence="1">Uncharacterized protein</fullName>
    </submittedName>
</protein>
<dbReference type="AlphaFoldDB" id="A0A645AYE7"/>
<proteinExistence type="predicted"/>
<name>A0A645AYE7_9ZZZZ</name>
<accession>A0A645AYE7</accession>
<organism evidence="1">
    <name type="scientific">bioreactor metagenome</name>
    <dbReference type="NCBI Taxonomy" id="1076179"/>
    <lineage>
        <taxon>unclassified sequences</taxon>
        <taxon>metagenomes</taxon>
        <taxon>ecological metagenomes</taxon>
    </lineage>
</organism>
<reference evidence="1" key="1">
    <citation type="submission" date="2019-08" db="EMBL/GenBank/DDBJ databases">
        <authorList>
            <person name="Kucharzyk K."/>
            <person name="Murdoch R.W."/>
            <person name="Higgins S."/>
            <person name="Loffler F."/>
        </authorList>
    </citation>
    <scope>NUCLEOTIDE SEQUENCE</scope>
</reference>
<dbReference type="EMBL" id="VSSQ01016640">
    <property type="protein sequence ID" value="MPM58190.1"/>
    <property type="molecule type" value="Genomic_DNA"/>
</dbReference>
<comment type="caution">
    <text evidence="1">The sequence shown here is derived from an EMBL/GenBank/DDBJ whole genome shotgun (WGS) entry which is preliminary data.</text>
</comment>
<evidence type="ECO:0000313" key="1">
    <source>
        <dbReference type="EMBL" id="MPM58190.1"/>
    </source>
</evidence>